<dbReference type="AlphaFoldDB" id="A0A1G1W2J2"/>
<reference evidence="2 3" key="1">
    <citation type="journal article" date="2016" name="Nat. Commun.">
        <title>Thousands of microbial genomes shed light on interconnected biogeochemical processes in an aquifer system.</title>
        <authorList>
            <person name="Anantharaman K."/>
            <person name="Brown C.T."/>
            <person name="Hug L.A."/>
            <person name="Sharon I."/>
            <person name="Castelle C.J."/>
            <person name="Probst A.J."/>
            <person name="Thomas B.C."/>
            <person name="Singh A."/>
            <person name="Wilkins M.J."/>
            <person name="Karaoz U."/>
            <person name="Brodie E.L."/>
            <person name="Williams K.H."/>
            <person name="Hubbard S.S."/>
            <person name="Banfield J.F."/>
        </authorList>
    </citation>
    <scope>NUCLEOTIDE SEQUENCE [LARGE SCALE GENOMIC DNA]</scope>
</reference>
<comment type="caution">
    <text evidence="2">The sequence shown here is derived from an EMBL/GenBank/DDBJ whole genome shotgun (WGS) entry which is preliminary data.</text>
</comment>
<evidence type="ECO:0000256" key="1">
    <source>
        <dbReference type="SAM" id="Phobius"/>
    </source>
</evidence>
<name>A0A1G1W2J2_9BACT</name>
<gene>
    <name evidence="2" type="ORF">A2113_01040</name>
</gene>
<keyword evidence="1" id="KW-0812">Transmembrane</keyword>
<feature type="transmembrane region" description="Helical" evidence="1">
    <location>
        <begin position="40"/>
        <end position="57"/>
    </location>
</feature>
<protein>
    <submittedName>
        <fullName evidence="2">Uncharacterized protein</fullName>
    </submittedName>
</protein>
<proteinExistence type="predicted"/>
<sequence length="62" mass="7274">MNFRDLMWKLSHISPLVWAFALLFIAFLLIKIPTDFTKKLAALPLIVAILLFYQAIFRGKMY</sequence>
<keyword evidence="1" id="KW-1133">Transmembrane helix</keyword>
<keyword evidence="1" id="KW-0472">Membrane</keyword>
<dbReference type="Proteomes" id="UP000176299">
    <property type="component" value="Unassembled WGS sequence"/>
</dbReference>
<dbReference type="EMBL" id="MHCN01000010">
    <property type="protein sequence ID" value="OGY21895.1"/>
    <property type="molecule type" value="Genomic_DNA"/>
</dbReference>
<evidence type="ECO:0000313" key="3">
    <source>
        <dbReference type="Proteomes" id="UP000176299"/>
    </source>
</evidence>
<feature type="transmembrane region" description="Helical" evidence="1">
    <location>
        <begin position="12"/>
        <end position="34"/>
    </location>
</feature>
<accession>A0A1G1W2J2</accession>
<organism evidence="2 3">
    <name type="scientific">Candidatus Woykebacteria bacterium GWA1_44_8</name>
    <dbReference type="NCBI Taxonomy" id="1802591"/>
    <lineage>
        <taxon>Bacteria</taxon>
        <taxon>Candidatus Woykeibacteriota</taxon>
    </lineage>
</organism>
<evidence type="ECO:0000313" key="2">
    <source>
        <dbReference type="EMBL" id="OGY21895.1"/>
    </source>
</evidence>